<evidence type="ECO:0000313" key="2">
    <source>
        <dbReference type="Proteomes" id="UP001497623"/>
    </source>
</evidence>
<dbReference type="AlphaFoldDB" id="A0AAV2PP94"/>
<organism evidence="1 2">
    <name type="scientific">Meganyctiphanes norvegica</name>
    <name type="common">Northern krill</name>
    <name type="synonym">Thysanopoda norvegica</name>
    <dbReference type="NCBI Taxonomy" id="48144"/>
    <lineage>
        <taxon>Eukaryota</taxon>
        <taxon>Metazoa</taxon>
        <taxon>Ecdysozoa</taxon>
        <taxon>Arthropoda</taxon>
        <taxon>Crustacea</taxon>
        <taxon>Multicrustacea</taxon>
        <taxon>Malacostraca</taxon>
        <taxon>Eumalacostraca</taxon>
        <taxon>Eucarida</taxon>
        <taxon>Euphausiacea</taxon>
        <taxon>Euphausiidae</taxon>
        <taxon>Meganyctiphanes</taxon>
    </lineage>
</organism>
<feature type="non-terminal residue" evidence="1">
    <location>
        <position position="167"/>
    </location>
</feature>
<evidence type="ECO:0000313" key="1">
    <source>
        <dbReference type="EMBL" id="CAL4062961.1"/>
    </source>
</evidence>
<reference evidence="1 2" key="1">
    <citation type="submission" date="2024-05" db="EMBL/GenBank/DDBJ databases">
        <authorList>
            <person name="Wallberg A."/>
        </authorList>
    </citation>
    <scope>NUCLEOTIDE SEQUENCE [LARGE SCALE GENOMIC DNA]</scope>
</reference>
<dbReference type="Pfam" id="PF03999">
    <property type="entry name" value="MAP65_ASE1"/>
    <property type="match status" value="1"/>
</dbReference>
<protein>
    <recommendedName>
        <fullName evidence="3">Protein regulator of cytokinesis 1</fullName>
    </recommendedName>
</protein>
<evidence type="ECO:0008006" key="3">
    <source>
        <dbReference type="Google" id="ProtNLM"/>
    </source>
</evidence>
<sequence>QIKMDSNPVLEISSQVENYLHSITDIWDDIGFDHKERETRKERIVELVLERLEEIRKEERNTLKKLHKSIEQNGEETVKLCRELCLEVETPPENISTIQLEQQLRYKVNELRKIIAERRKKIVELQRLEQELCERLQEDPTNIQKPIPSLEDLQFLETRIRTLDQEK</sequence>
<keyword evidence="2" id="KW-1185">Reference proteome</keyword>
<dbReference type="EMBL" id="CAXKWB010000973">
    <property type="protein sequence ID" value="CAL4062961.1"/>
    <property type="molecule type" value="Genomic_DNA"/>
</dbReference>
<comment type="caution">
    <text evidence="1">The sequence shown here is derived from an EMBL/GenBank/DDBJ whole genome shotgun (WGS) entry which is preliminary data.</text>
</comment>
<feature type="non-terminal residue" evidence="1">
    <location>
        <position position="1"/>
    </location>
</feature>
<proteinExistence type="predicted"/>
<name>A0AAV2PP94_MEGNR</name>
<accession>A0AAV2PP94</accession>
<gene>
    <name evidence="1" type="ORF">MNOR_LOCUS2976</name>
</gene>
<dbReference type="Proteomes" id="UP001497623">
    <property type="component" value="Unassembled WGS sequence"/>
</dbReference>